<evidence type="ECO:0000256" key="2">
    <source>
        <dbReference type="SAM" id="Phobius"/>
    </source>
</evidence>
<proteinExistence type="predicted"/>
<dbReference type="AlphaFoldDB" id="A0A6I4TWZ7"/>
<dbReference type="Gene3D" id="3.30.1150.10">
    <property type="match status" value="1"/>
</dbReference>
<sequence>MTEQATLSRDEYVGLGIATVAHVALVAWFLLHDQSPPRPLPIPERMEVSLAGEVSLTSTSPDPAPAQASVAPVLSADPAPEVEPDPAPPQPVRDTQPRATPPPPPPRPTARPTPTPTPRATTRPRPTPTPRATSRPSPTPTARASARPTPTPRATARPTGRPTTRPTPAPTATRGGGSRVGADFLEGAGSSQPNSNRGTPAAAAGPAVRASIQSAMARQIKPHWAAPQGVDVELLVTNVSWDLNPDGSLKGVPRIVSQTGVNDSNRPQAKLHQERAIRAIQLAAPFNLPAEYYDVWKSPRNVRFDRNF</sequence>
<protein>
    <submittedName>
        <fullName evidence="3">Energy transducer TonB</fullName>
    </submittedName>
</protein>
<accession>A0A6I4TWZ7</accession>
<keyword evidence="2" id="KW-1133">Transmembrane helix</keyword>
<keyword evidence="4" id="KW-1185">Reference proteome</keyword>
<dbReference type="EMBL" id="WTYJ01000004">
    <property type="protein sequence ID" value="MXP00547.1"/>
    <property type="molecule type" value="Genomic_DNA"/>
</dbReference>
<keyword evidence="2" id="KW-0812">Transmembrane</keyword>
<organism evidence="3 4">
    <name type="scientific">Croceibacterium xixiisoli</name>
    <dbReference type="NCBI Taxonomy" id="1476466"/>
    <lineage>
        <taxon>Bacteria</taxon>
        <taxon>Pseudomonadati</taxon>
        <taxon>Pseudomonadota</taxon>
        <taxon>Alphaproteobacteria</taxon>
        <taxon>Sphingomonadales</taxon>
        <taxon>Erythrobacteraceae</taxon>
        <taxon>Croceibacterium</taxon>
    </lineage>
</organism>
<reference evidence="3 4" key="1">
    <citation type="submission" date="2019-12" db="EMBL/GenBank/DDBJ databases">
        <title>Genomic-based taxomic classification of the family Erythrobacteraceae.</title>
        <authorList>
            <person name="Xu L."/>
        </authorList>
    </citation>
    <scope>NUCLEOTIDE SEQUENCE [LARGE SCALE GENOMIC DNA]</scope>
    <source>
        <strain evidence="3 4">S36</strain>
    </source>
</reference>
<comment type="caution">
    <text evidence="3">The sequence shown here is derived from an EMBL/GenBank/DDBJ whole genome shotgun (WGS) entry which is preliminary data.</text>
</comment>
<evidence type="ECO:0000256" key="1">
    <source>
        <dbReference type="SAM" id="MobiDB-lite"/>
    </source>
</evidence>
<keyword evidence="2" id="KW-0472">Membrane</keyword>
<evidence type="ECO:0000313" key="4">
    <source>
        <dbReference type="Proteomes" id="UP000469430"/>
    </source>
</evidence>
<gene>
    <name evidence="3" type="ORF">GRI97_16270</name>
</gene>
<feature type="region of interest" description="Disordered" evidence="1">
    <location>
        <begin position="53"/>
        <end position="205"/>
    </location>
</feature>
<evidence type="ECO:0000313" key="3">
    <source>
        <dbReference type="EMBL" id="MXP00547.1"/>
    </source>
</evidence>
<feature type="transmembrane region" description="Helical" evidence="2">
    <location>
        <begin position="12"/>
        <end position="31"/>
    </location>
</feature>
<feature type="compositionally biased region" description="Low complexity" evidence="1">
    <location>
        <begin position="118"/>
        <end position="173"/>
    </location>
</feature>
<dbReference type="OrthoDB" id="7161229at2"/>
<name>A0A6I4TWZ7_9SPHN</name>
<dbReference type="RefSeq" id="WP_161392284.1">
    <property type="nucleotide sequence ID" value="NZ_JBHSCP010000003.1"/>
</dbReference>
<feature type="compositionally biased region" description="Pro residues" evidence="1">
    <location>
        <begin position="99"/>
        <end position="117"/>
    </location>
</feature>
<dbReference type="Proteomes" id="UP000469430">
    <property type="component" value="Unassembled WGS sequence"/>
</dbReference>